<feature type="region of interest" description="Disordered" evidence="1">
    <location>
        <begin position="208"/>
        <end position="237"/>
    </location>
</feature>
<dbReference type="EMBL" id="GANP01013796">
    <property type="protein sequence ID" value="JAB70672.1"/>
    <property type="molecule type" value="mRNA"/>
</dbReference>
<accession>V5H836</accession>
<sequence length="237" mass="26905">MKRVICSIVLWCLSAVHVDATPGVIGIDDEERYREYQDINKALQRMNVTYWMYYRSYLQSTKDNAAHACVYAIVLNKEGGSYKFQQGYERTLRNGSKEIVKDMLYATPYKTETITTPREVDNAMRVHKDKNSHEGAKYKLVFSNDKCHILRLQGGDNANNCELYVQDAFVDGGVPKECESMYGNACGRHHTGYKRMVYKNSCKNIINTPNDASTETPTKETPGQEQETTPSSKPPGC</sequence>
<evidence type="ECO:0000256" key="2">
    <source>
        <dbReference type="SAM" id="SignalP"/>
    </source>
</evidence>
<name>V5H836_IXORI</name>
<dbReference type="Pfam" id="PF02098">
    <property type="entry name" value="His_binding"/>
    <property type="match status" value="1"/>
</dbReference>
<protein>
    <submittedName>
        <fullName evidence="3">Putative lipocalin-2 1</fullName>
    </submittedName>
</protein>
<feature type="signal peptide" evidence="2">
    <location>
        <begin position="1"/>
        <end position="20"/>
    </location>
</feature>
<feature type="compositionally biased region" description="Polar residues" evidence="1">
    <location>
        <begin position="208"/>
        <end position="231"/>
    </location>
</feature>
<dbReference type="Gene3D" id="2.40.128.20">
    <property type="match status" value="1"/>
</dbReference>
<dbReference type="AlphaFoldDB" id="V5H836"/>
<reference evidence="3" key="1">
    <citation type="journal article" date="2015" name="Sci. Rep.">
        <title>Tissue- and time-dependent transcription in Ixodes ricinus salivary glands and midguts when blood feeding on the vertebrate host.</title>
        <authorList>
            <person name="Kotsyfakis M."/>
            <person name="Schwarz A."/>
            <person name="Erhart J."/>
            <person name="Ribeiro J.M."/>
        </authorList>
    </citation>
    <scope>NUCLEOTIDE SEQUENCE</scope>
    <source>
        <tissue evidence="3">Salivary gland and midgut</tissue>
    </source>
</reference>
<proteinExistence type="evidence at transcript level"/>
<organism evidence="3">
    <name type="scientific">Ixodes ricinus</name>
    <name type="common">Common tick</name>
    <name type="synonym">Acarus ricinus</name>
    <dbReference type="NCBI Taxonomy" id="34613"/>
    <lineage>
        <taxon>Eukaryota</taxon>
        <taxon>Metazoa</taxon>
        <taxon>Ecdysozoa</taxon>
        <taxon>Arthropoda</taxon>
        <taxon>Chelicerata</taxon>
        <taxon>Arachnida</taxon>
        <taxon>Acari</taxon>
        <taxon>Parasitiformes</taxon>
        <taxon>Ixodida</taxon>
        <taxon>Ixodoidea</taxon>
        <taxon>Ixodidae</taxon>
        <taxon>Ixodinae</taxon>
        <taxon>Ixodes</taxon>
    </lineage>
</organism>
<feature type="chain" id="PRO_5004735288" evidence="2">
    <location>
        <begin position="21"/>
        <end position="237"/>
    </location>
</feature>
<dbReference type="SUPFAM" id="SSF50814">
    <property type="entry name" value="Lipocalins"/>
    <property type="match status" value="1"/>
</dbReference>
<evidence type="ECO:0000313" key="3">
    <source>
        <dbReference type="EMBL" id="JAB70672.1"/>
    </source>
</evidence>
<keyword evidence="2" id="KW-0732">Signal</keyword>
<dbReference type="GO" id="GO:0030682">
    <property type="term" value="P:symbiont-mediated perturbation of host defenses"/>
    <property type="evidence" value="ECO:0007669"/>
    <property type="project" value="InterPro"/>
</dbReference>
<evidence type="ECO:0000256" key="1">
    <source>
        <dbReference type="SAM" id="MobiDB-lite"/>
    </source>
</evidence>
<dbReference type="GO" id="GO:0043176">
    <property type="term" value="F:amine binding"/>
    <property type="evidence" value="ECO:0007669"/>
    <property type="project" value="InterPro"/>
</dbReference>
<dbReference type="InterPro" id="IPR002970">
    <property type="entry name" value="Tick_his-bd"/>
</dbReference>
<dbReference type="InterPro" id="IPR012674">
    <property type="entry name" value="Calycin"/>
</dbReference>